<evidence type="ECO:0000256" key="3">
    <source>
        <dbReference type="ARBA" id="ARBA00022840"/>
    </source>
</evidence>
<keyword evidence="3" id="KW-0067">ATP-binding</keyword>
<proteinExistence type="predicted"/>
<evidence type="ECO:0000256" key="1">
    <source>
        <dbReference type="ARBA" id="ARBA00022741"/>
    </source>
</evidence>
<dbReference type="Proteomes" id="UP001244341">
    <property type="component" value="Chromosome 12b"/>
</dbReference>
<protein>
    <recommendedName>
        <fullName evidence="4">Helicase ATP-binding domain-containing protein</fullName>
    </recommendedName>
</protein>
<dbReference type="EMBL" id="CP126219">
    <property type="protein sequence ID" value="WIA20398.1"/>
    <property type="molecule type" value="Genomic_DNA"/>
</dbReference>
<keyword evidence="6" id="KW-1185">Reference proteome</keyword>
<keyword evidence="1" id="KW-0547">Nucleotide-binding</keyword>
<accession>A0ABY8UFX8</accession>
<name>A0ABY8UFX8_TETOB</name>
<organism evidence="5 6">
    <name type="scientific">Tetradesmus obliquus</name>
    <name type="common">Green alga</name>
    <name type="synonym">Acutodesmus obliquus</name>
    <dbReference type="NCBI Taxonomy" id="3088"/>
    <lineage>
        <taxon>Eukaryota</taxon>
        <taxon>Viridiplantae</taxon>
        <taxon>Chlorophyta</taxon>
        <taxon>core chlorophytes</taxon>
        <taxon>Chlorophyceae</taxon>
        <taxon>CS clade</taxon>
        <taxon>Sphaeropleales</taxon>
        <taxon>Scenedesmaceae</taxon>
        <taxon>Tetradesmus</taxon>
    </lineage>
</organism>
<evidence type="ECO:0000313" key="6">
    <source>
        <dbReference type="Proteomes" id="UP001244341"/>
    </source>
</evidence>
<evidence type="ECO:0000259" key="4">
    <source>
        <dbReference type="PROSITE" id="PS51192"/>
    </source>
</evidence>
<dbReference type="InterPro" id="IPR050628">
    <property type="entry name" value="SNF2_RAD54_helicase_TF"/>
</dbReference>
<dbReference type="PROSITE" id="PS51192">
    <property type="entry name" value="HELICASE_ATP_BIND_1"/>
    <property type="match status" value="1"/>
</dbReference>
<dbReference type="InterPro" id="IPR038718">
    <property type="entry name" value="SNF2-like_sf"/>
</dbReference>
<dbReference type="PANTHER" id="PTHR45626">
    <property type="entry name" value="TRANSCRIPTION TERMINATION FACTOR 2-RELATED"/>
    <property type="match status" value="1"/>
</dbReference>
<dbReference type="Gene3D" id="3.40.50.300">
    <property type="entry name" value="P-loop containing nucleotide triphosphate hydrolases"/>
    <property type="match status" value="1"/>
</dbReference>
<dbReference type="Gene3D" id="3.40.50.10810">
    <property type="entry name" value="Tandem AAA-ATPase domain"/>
    <property type="match status" value="2"/>
</dbReference>
<feature type="domain" description="Helicase ATP-binding" evidence="4">
    <location>
        <begin position="29"/>
        <end position="279"/>
    </location>
</feature>
<dbReference type="Pfam" id="PF00176">
    <property type="entry name" value="SNF2-rel_dom"/>
    <property type="match status" value="1"/>
</dbReference>
<evidence type="ECO:0000313" key="5">
    <source>
        <dbReference type="EMBL" id="WIA20398.1"/>
    </source>
</evidence>
<dbReference type="InterPro" id="IPR014001">
    <property type="entry name" value="Helicase_ATP-bd"/>
</dbReference>
<evidence type="ECO:0000256" key="2">
    <source>
        <dbReference type="ARBA" id="ARBA00022801"/>
    </source>
</evidence>
<dbReference type="InterPro" id="IPR000330">
    <property type="entry name" value="SNF2_N"/>
</dbReference>
<dbReference type="SMART" id="SM00487">
    <property type="entry name" value="DEXDc"/>
    <property type="match status" value="1"/>
</dbReference>
<dbReference type="InterPro" id="IPR027417">
    <property type="entry name" value="P-loop_NTPase"/>
</dbReference>
<gene>
    <name evidence="5" type="ORF">OEZ85_004818</name>
</gene>
<dbReference type="SUPFAM" id="SSF52540">
    <property type="entry name" value="P-loop containing nucleoside triphosphate hydrolases"/>
    <property type="match status" value="1"/>
</dbReference>
<sequence>MPFQKLGISFIRDRQQNLQRLLLKIDGQDSLVQMPRGALLFDEMGLGKTIQGIGSILATPRLPGQGGALLVVHAALAGQMMAEITLHSNLTVLHYTGIGRHSLPQSVDSFSYDSKGHSFRKLSSLALTEAHKQQQEGQRSKRRRVSQASAAAAAAVQPPAFGSLAEQFRHLLLKYDVVMMSAADAELESRYMAEDRRSSSRAGSSAAAAAAGSYMQSPLLKIEFTQLIVDECQQLGSPNSALCRLLRAVNAQQRLLMSGTPFPAGREAALLKSVLQLLFSGTTGQPAAAAGTSAAAAAAAAARLQPGWIGRLVDRAMQCRNITAASEAQQALKQVLAVLMIRRTRDEVAAEHYTIPPQRHSVVEVAQRHCDAVMTRQLQKTARQAFGEVAVGEELPAKTAQTLFDRLVGASLHPQIDRCLTGGEQTLDRFGLFTDPHVWLRNNHNMRDVQPQDVLAALMQDSLWLHSVSRAADLAAAAYQLASHLCSQDNEGAPDFPGARLVCGRHSICCRAASPSTSQAAEGPGRYMSWTC</sequence>
<reference evidence="5 6" key="1">
    <citation type="submission" date="2023-05" db="EMBL/GenBank/DDBJ databases">
        <title>A 100% complete, gapless, phased diploid assembly of the Scenedesmus obliquus UTEX 3031 genome.</title>
        <authorList>
            <person name="Biondi T.C."/>
            <person name="Hanschen E.R."/>
            <person name="Kwon T."/>
            <person name="Eng W."/>
            <person name="Kruse C.P.S."/>
            <person name="Koehler S.I."/>
            <person name="Kunde Y."/>
            <person name="Gleasner C.D."/>
            <person name="You Mak K.T."/>
            <person name="Polle J."/>
            <person name="Hovde B.T."/>
            <person name="Starkenburg S.R."/>
        </authorList>
    </citation>
    <scope>NUCLEOTIDE SEQUENCE [LARGE SCALE GENOMIC DNA]</scope>
    <source>
        <strain evidence="5 6">DOE0152z</strain>
    </source>
</reference>
<keyword evidence="2" id="KW-0378">Hydrolase</keyword>